<evidence type="ECO:0000313" key="3">
    <source>
        <dbReference type="Proteomes" id="UP000243778"/>
    </source>
</evidence>
<dbReference type="RefSeq" id="WP_090228444.1">
    <property type="nucleotide sequence ID" value="NZ_FNNU01000003.1"/>
</dbReference>
<dbReference type="InterPro" id="IPR040654">
    <property type="entry name" value="QslA"/>
</dbReference>
<gene>
    <name evidence="2" type="ORF">SAMN05216287_2466</name>
</gene>
<dbReference type="OrthoDB" id="6997138at2"/>
<sequence>MSRRGVCRLAAHDEHPGVEINLPARQQAAFDLGANCAQAWLETPNPGWLWAGMLAERDLLRSEAARRAFDIGFLSRLHQRLRSPGDGGRPSG</sequence>
<dbReference type="AlphaFoldDB" id="A0A1H2ZXN7"/>
<organism evidence="2 3">
    <name type="scientific">Pseudomonas kuykendallii</name>
    <dbReference type="NCBI Taxonomy" id="1007099"/>
    <lineage>
        <taxon>Bacteria</taxon>
        <taxon>Pseudomonadati</taxon>
        <taxon>Pseudomonadota</taxon>
        <taxon>Gammaproteobacteria</taxon>
        <taxon>Pseudomonadales</taxon>
        <taxon>Pseudomonadaceae</taxon>
        <taxon>Pseudomonas</taxon>
    </lineage>
</organism>
<reference evidence="3" key="1">
    <citation type="submission" date="2016-10" db="EMBL/GenBank/DDBJ databases">
        <authorList>
            <person name="Varghese N."/>
            <person name="Submissions S."/>
        </authorList>
    </citation>
    <scope>NUCLEOTIDE SEQUENCE [LARGE SCALE GENOMIC DNA]</scope>
    <source>
        <strain evidence="3">NRRL B-59562</strain>
    </source>
</reference>
<keyword evidence="3" id="KW-1185">Reference proteome</keyword>
<proteinExistence type="predicted"/>
<dbReference type="Proteomes" id="UP000243778">
    <property type="component" value="Unassembled WGS sequence"/>
</dbReference>
<evidence type="ECO:0000259" key="1">
    <source>
        <dbReference type="Pfam" id="PF18226"/>
    </source>
</evidence>
<protein>
    <recommendedName>
        <fullName evidence="1">LasR-specific antiactivator QslA domain-containing protein</fullName>
    </recommendedName>
</protein>
<accession>A0A1H2ZXN7</accession>
<dbReference type="EMBL" id="FNNU01000003">
    <property type="protein sequence ID" value="SDX21429.1"/>
    <property type="molecule type" value="Genomic_DNA"/>
</dbReference>
<feature type="domain" description="LasR-specific antiactivator QslA" evidence="1">
    <location>
        <begin position="12"/>
        <end position="81"/>
    </location>
</feature>
<name>A0A1H2ZXN7_9PSED</name>
<evidence type="ECO:0000313" key="2">
    <source>
        <dbReference type="EMBL" id="SDX21429.1"/>
    </source>
</evidence>
<dbReference type="Pfam" id="PF18226">
    <property type="entry name" value="QslA"/>
    <property type="match status" value="1"/>
</dbReference>